<evidence type="ECO:0000256" key="1">
    <source>
        <dbReference type="ARBA" id="ARBA00004123"/>
    </source>
</evidence>
<feature type="compositionally biased region" description="Acidic residues" evidence="11">
    <location>
        <begin position="84"/>
        <end position="101"/>
    </location>
</feature>
<reference evidence="12" key="2">
    <citation type="journal article" date="2023" name="Plants (Basel)">
        <title>Annotation of the Turnera subulata (Passifloraceae) Draft Genome Reveals the S-Locus Evolved after the Divergence of Turneroideae from Passifloroideae in a Stepwise Manner.</title>
        <authorList>
            <person name="Henning P.M."/>
            <person name="Roalson E.H."/>
            <person name="Mir W."/>
            <person name="McCubbin A.G."/>
            <person name="Shore J.S."/>
        </authorList>
    </citation>
    <scope>NUCLEOTIDE SEQUENCE</scope>
    <source>
        <strain evidence="12">F60SS</strain>
    </source>
</reference>
<keyword evidence="7" id="KW-0508">mRNA splicing</keyword>
<gene>
    <name evidence="12" type="ORF">Tsubulata_033898</name>
</gene>
<evidence type="ECO:0000256" key="6">
    <source>
        <dbReference type="ARBA" id="ARBA00022728"/>
    </source>
</evidence>
<evidence type="ECO:0000256" key="8">
    <source>
        <dbReference type="ARBA" id="ARBA00023242"/>
    </source>
</evidence>
<keyword evidence="6" id="KW-0747">Spliceosome</keyword>
<evidence type="ECO:0000256" key="3">
    <source>
        <dbReference type="ARBA" id="ARBA00010362"/>
    </source>
</evidence>
<evidence type="ECO:0000313" key="12">
    <source>
        <dbReference type="EMBL" id="KAJ4840239.1"/>
    </source>
</evidence>
<dbReference type="GO" id="GO:0006397">
    <property type="term" value="P:mRNA processing"/>
    <property type="evidence" value="ECO:0007669"/>
    <property type="project" value="UniProtKB-KW"/>
</dbReference>
<accession>A0A9Q0JFY5</accession>
<organism evidence="12 13">
    <name type="scientific">Turnera subulata</name>
    <dbReference type="NCBI Taxonomy" id="218843"/>
    <lineage>
        <taxon>Eukaryota</taxon>
        <taxon>Viridiplantae</taxon>
        <taxon>Streptophyta</taxon>
        <taxon>Embryophyta</taxon>
        <taxon>Tracheophyta</taxon>
        <taxon>Spermatophyta</taxon>
        <taxon>Magnoliopsida</taxon>
        <taxon>eudicotyledons</taxon>
        <taxon>Gunneridae</taxon>
        <taxon>Pentapetalae</taxon>
        <taxon>rosids</taxon>
        <taxon>fabids</taxon>
        <taxon>Malpighiales</taxon>
        <taxon>Passifloraceae</taxon>
        <taxon>Turnera</taxon>
    </lineage>
</organism>
<dbReference type="InterPro" id="IPR029338">
    <property type="entry name" value="TSSC4"/>
</dbReference>
<dbReference type="EMBL" id="JAKUCV010003089">
    <property type="protein sequence ID" value="KAJ4840239.1"/>
    <property type="molecule type" value="Genomic_DNA"/>
</dbReference>
<dbReference type="AlphaFoldDB" id="A0A9Q0JFY5"/>
<feature type="region of interest" description="Disordered" evidence="11">
    <location>
        <begin position="203"/>
        <end position="303"/>
    </location>
</feature>
<evidence type="ECO:0000256" key="11">
    <source>
        <dbReference type="SAM" id="MobiDB-lite"/>
    </source>
</evidence>
<feature type="compositionally biased region" description="Basic and acidic residues" evidence="11">
    <location>
        <begin position="54"/>
        <end position="63"/>
    </location>
</feature>
<proteinExistence type="inferred from homology"/>
<keyword evidence="13" id="KW-1185">Reference proteome</keyword>
<evidence type="ECO:0000256" key="7">
    <source>
        <dbReference type="ARBA" id="ARBA00023187"/>
    </source>
</evidence>
<protein>
    <recommendedName>
        <fullName evidence="9">U5 small nuclear ribonucleoprotein TSSC4</fullName>
    </recommendedName>
</protein>
<dbReference type="Pfam" id="PF15264">
    <property type="entry name" value="TSSC4"/>
    <property type="match status" value="1"/>
</dbReference>
<evidence type="ECO:0000256" key="2">
    <source>
        <dbReference type="ARBA" id="ARBA00004496"/>
    </source>
</evidence>
<feature type="compositionally biased region" description="Basic residues" evidence="11">
    <location>
        <begin position="416"/>
        <end position="429"/>
    </location>
</feature>
<feature type="compositionally biased region" description="Basic and acidic residues" evidence="11">
    <location>
        <begin position="102"/>
        <end position="111"/>
    </location>
</feature>
<name>A0A9Q0JFY5_9ROSI</name>
<evidence type="ECO:0000256" key="9">
    <source>
        <dbReference type="ARBA" id="ARBA00035304"/>
    </source>
</evidence>
<feature type="compositionally biased region" description="Basic and acidic residues" evidence="11">
    <location>
        <begin position="1"/>
        <end position="11"/>
    </location>
</feature>
<keyword evidence="4" id="KW-0963">Cytoplasm</keyword>
<dbReference type="PANTHER" id="PTHR13445:SF3">
    <property type="entry name" value="U5 SMALL NUCLEAR RIBONUCLEOPROTEIN TSSC4"/>
    <property type="match status" value="1"/>
</dbReference>
<comment type="caution">
    <text evidence="12">The sequence shown here is derived from an EMBL/GenBank/DDBJ whole genome shotgun (WGS) entry which is preliminary data.</text>
</comment>
<comment type="function">
    <text evidence="10">Protein associated with the U5 snRNP, during its maturation and its post-splicing recycling and which is required for spliceosomal tri-snRNP complex assembly in the nucleus. Has a molecular sequestering activity and transiently hinders SNRNP200 binding sites for constitutive splicing factors that intervene later during the assembly of the spliceosome and splicing. Together with its molecular sequestering activity, may also function as a molecular adapter and placeholder, coordinating the assembly of the U5 snRNP and its association with the U4/U6 di-snRNP.</text>
</comment>
<evidence type="ECO:0000256" key="5">
    <source>
        <dbReference type="ARBA" id="ARBA00022664"/>
    </source>
</evidence>
<sequence>MEDSFRVRVDRAFGSLTSSSSSSSSAPTATAPPPPPPSSSSLSSMWSLTDEEIDRNPWNRDKEDPEPESEPGFGFQADMIKDLDDIDDDGEDDEQQDEEGEEPRGKPKPDDYNDEEWEIKNSIGLDCTLDNEEEEDQFDKVAVGKEKPGDRLYMKDAADYGIDIDSGTTLPISFKDAARDPRANHLAANLRLKEDAEAAKKMDSLRVSDEDSSSVVNNQINSADDGNLKSILKRKDDLSDSKLLGNQSDSKSEKRVRFDPECKDGDEDEANVVKDKQLEEDSADEALVYPLPPDYPSGIPDYMRNPSKYTRYTFDPASDVDEESNRRAYIDFLNMLKKPNAMECETDDTPFDPSKPVTFIPKKKTGDTAAMVDDAVKESVARRKISVGIAVDDSDDAETSAMEVDEKEISSDVKQRSGRQYRVKPKLEG</sequence>
<feature type="region of interest" description="Disordered" evidence="11">
    <location>
        <begin position="392"/>
        <end position="429"/>
    </location>
</feature>
<dbReference type="OrthoDB" id="1906282at2759"/>
<feature type="region of interest" description="Disordered" evidence="11">
    <location>
        <begin position="1"/>
        <end position="122"/>
    </location>
</feature>
<dbReference type="GO" id="GO:0005681">
    <property type="term" value="C:spliceosomal complex"/>
    <property type="evidence" value="ECO:0007669"/>
    <property type="project" value="UniProtKB-KW"/>
</dbReference>
<reference evidence="12" key="1">
    <citation type="submission" date="2022-02" db="EMBL/GenBank/DDBJ databases">
        <authorList>
            <person name="Henning P.M."/>
            <person name="McCubbin A.G."/>
            <person name="Shore J.S."/>
        </authorList>
    </citation>
    <scope>NUCLEOTIDE SEQUENCE</scope>
    <source>
        <strain evidence="12">F60SS</strain>
        <tissue evidence="12">Leaves</tissue>
    </source>
</reference>
<evidence type="ECO:0000256" key="4">
    <source>
        <dbReference type="ARBA" id="ARBA00022490"/>
    </source>
</evidence>
<dbReference type="PANTHER" id="PTHR13445">
    <property type="entry name" value="TUMOR SUPPRESSING SUBTRANSFERABLE CANDIDATE 4 TSSC4"/>
    <property type="match status" value="1"/>
</dbReference>
<comment type="similarity">
    <text evidence="3">Belongs to the TSSC4 family.</text>
</comment>
<feature type="compositionally biased region" description="Basic and acidic residues" evidence="11">
    <location>
        <begin position="250"/>
        <end position="263"/>
    </location>
</feature>
<dbReference type="Proteomes" id="UP001141552">
    <property type="component" value="Unassembled WGS sequence"/>
</dbReference>
<dbReference type="GO" id="GO:0005737">
    <property type="term" value="C:cytoplasm"/>
    <property type="evidence" value="ECO:0007669"/>
    <property type="project" value="UniProtKB-SubCell"/>
</dbReference>
<evidence type="ECO:0000256" key="10">
    <source>
        <dbReference type="ARBA" id="ARBA00045970"/>
    </source>
</evidence>
<feature type="compositionally biased region" description="Low complexity" evidence="11">
    <location>
        <begin position="15"/>
        <end position="29"/>
    </location>
</feature>
<dbReference type="GO" id="GO:0008380">
    <property type="term" value="P:RNA splicing"/>
    <property type="evidence" value="ECO:0007669"/>
    <property type="project" value="UniProtKB-KW"/>
</dbReference>
<comment type="subcellular location">
    <subcellularLocation>
        <location evidence="2">Cytoplasm</location>
    </subcellularLocation>
    <subcellularLocation>
        <location evidence="1">Nucleus</location>
    </subcellularLocation>
</comment>
<keyword evidence="5" id="KW-0507">mRNA processing</keyword>
<evidence type="ECO:0000313" key="13">
    <source>
        <dbReference type="Proteomes" id="UP001141552"/>
    </source>
</evidence>
<feature type="compositionally biased region" description="Acidic residues" evidence="11">
    <location>
        <begin position="392"/>
        <end position="406"/>
    </location>
</feature>
<keyword evidence="8" id="KW-0539">Nucleus</keyword>